<dbReference type="SUPFAM" id="SSF48403">
    <property type="entry name" value="Ankyrin repeat"/>
    <property type="match status" value="1"/>
</dbReference>
<evidence type="ECO:0000256" key="3">
    <source>
        <dbReference type="ARBA" id="ARBA00022701"/>
    </source>
</evidence>
<dbReference type="PROSITE" id="PS50245">
    <property type="entry name" value="CAP_GLY_2"/>
    <property type="match status" value="3"/>
</dbReference>
<keyword evidence="2" id="KW-0963">Cytoplasm</keyword>
<evidence type="ECO:0000256" key="5">
    <source>
        <dbReference type="ARBA" id="ARBA00023054"/>
    </source>
</evidence>
<feature type="compositionally biased region" description="Basic and acidic residues" evidence="8">
    <location>
        <begin position="91"/>
        <end position="109"/>
    </location>
</feature>
<dbReference type="EMBL" id="CAJOBR010004972">
    <property type="protein sequence ID" value="CAF4802361.1"/>
    <property type="molecule type" value="Genomic_DNA"/>
</dbReference>
<sequence length="888" mass="100545">MASASNDDHVRSGFLAILSDPEKRTLYNRYGKDEHIMSQGPNGVSLEDFDAEEFFRFMFGGEEFVDIIGDFELAKSFKYALSELLSENEQTTDRQNQRSSHAAERAQAHEERIKTLSENLLSKLSIFTDTLSSDSSALESTQALDKFIKKIHADIPNQLQAPYGEHLLHAIGYVYSSKARFWLTKMDSQEGHLGKRLLGFGKNFQSTWKDRIHIVKETVKTVKCAVQWQQSVSRLTSAVDDESENSQLPFQHHSGHLEYSGPTPSEPTALATNKPVSSVKQKQKSSTQPIVPLTDEEKRKLEMDTTAKSMEALWRATKLEIECIQRNHLPLNNFIDYSSIDDSINLEDFISNKNDNPITLTKLFGLLRTWNNIVHKNFTKLISLTLENEVNIDEFDVITGMNLVHFTCKYGAKQFGHEKEAIQVMNLLIEKGINLTAQCLWIKMNCLHYCAFFDSPSICELLLRQSKVLKLLNQTCASFKNGTPLHLACSALSQSTAQFLLQAGANKEILDDQQRTPAVDCIPKPNTQEQQDIADKLLVLLRNQECKQQQQQQSSLIDSIISNADNQNVPQFQIGERVRLANNKTGTIKYFGSVPFGVNLWYGVELDEPTGKHDGCIGGIRYFTCPPNRGIFIQPSSLQRLTPVPYSPERERRFRPINFPILDTASVTSRVDTGLKRENSADGRTSEHFRIDDRVFLSKNRIGTIKYIGPTSLGSGTWYGVELDLPDGLHDGFLSVDGQRYFRCKPQHGVFVRHYNLKKINNNDRLAQSLLHSLDPQTKINSRMTTSEYDTTMIASSIIEDDVFTKSMESSMHSVTFHVGDKVYYQNHLAIVRFIGKTAFAEGIWIGIEFVSRPLGKNDGSVNGRVYFQSKQNHGLFIRPNRLTLTKK</sequence>
<comment type="subcellular location">
    <subcellularLocation>
        <location evidence="1">Cytoplasm</location>
        <location evidence="1">Cytoskeleton</location>
        <location evidence="1">Spindle</location>
    </subcellularLocation>
</comment>
<dbReference type="PANTHER" id="PTHR18916:SF6">
    <property type="entry name" value="DYNACTIN SUBUNIT 1"/>
    <property type="match status" value="1"/>
</dbReference>
<dbReference type="InterPro" id="IPR002110">
    <property type="entry name" value="Ankyrin_rpt"/>
</dbReference>
<gene>
    <name evidence="10" type="ORF">QYT958_LOCUS23951</name>
</gene>
<evidence type="ECO:0000256" key="8">
    <source>
        <dbReference type="SAM" id="MobiDB-lite"/>
    </source>
</evidence>
<proteinExistence type="predicted"/>
<organism evidence="10 11">
    <name type="scientific">Rotaria socialis</name>
    <dbReference type="NCBI Taxonomy" id="392032"/>
    <lineage>
        <taxon>Eukaryota</taxon>
        <taxon>Metazoa</taxon>
        <taxon>Spiralia</taxon>
        <taxon>Gnathifera</taxon>
        <taxon>Rotifera</taxon>
        <taxon>Eurotatoria</taxon>
        <taxon>Bdelloidea</taxon>
        <taxon>Philodinida</taxon>
        <taxon>Philodinidae</taxon>
        <taxon>Rotaria</taxon>
    </lineage>
</organism>
<keyword evidence="6" id="KW-0206">Cytoskeleton</keyword>
<dbReference type="InterPro" id="IPR000938">
    <property type="entry name" value="CAP-Gly_domain"/>
</dbReference>
<dbReference type="InterPro" id="IPR026894">
    <property type="entry name" value="DnaJ_X"/>
</dbReference>
<evidence type="ECO:0000313" key="10">
    <source>
        <dbReference type="EMBL" id="CAF4802361.1"/>
    </source>
</evidence>
<comment type="caution">
    <text evidence="10">The sequence shown here is derived from an EMBL/GenBank/DDBJ whole genome shotgun (WGS) entry which is preliminary data.</text>
</comment>
<evidence type="ECO:0000256" key="4">
    <source>
        <dbReference type="ARBA" id="ARBA00023017"/>
    </source>
</evidence>
<dbReference type="GO" id="GO:0005819">
    <property type="term" value="C:spindle"/>
    <property type="evidence" value="ECO:0007669"/>
    <property type="project" value="UniProtKB-SubCell"/>
</dbReference>
<evidence type="ECO:0000256" key="7">
    <source>
        <dbReference type="PROSITE-ProRule" id="PRU00023"/>
    </source>
</evidence>
<dbReference type="InterPro" id="IPR036770">
    <property type="entry name" value="Ankyrin_rpt-contain_sf"/>
</dbReference>
<reference evidence="10" key="1">
    <citation type="submission" date="2021-02" db="EMBL/GenBank/DDBJ databases">
        <authorList>
            <person name="Nowell W R."/>
        </authorList>
    </citation>
    <scope>NUCLEOTIDE SEQUENCE</scope>
</reference>
<dbReference type="PROSITE" id="PS50088">
    <property type="entry name" value="ANK_REPEAT"/>
    <property type="match status" value="1"/>
</dbReference>
<dbReference type="Pfam" id="PF01302">
    <property type="entry name" value="CAP_GLY"/>
    <property type="match status" value="3"/>
</dbReference>
<dbReference type="SMART" id="SM00248">
    <property type="entry name" value="ANK"/>
    <property type="match status" value="3"/>
</dbReference>
<keyword evidence="5" id="KW-0175">Coiled coil</keyword>
<dbReference type="Pfam" id="PF12796">
    <property type="entry name" value="Ank_2"/>
    <property type="match status" value="1"/>
</dbReference>
<dbReference type="PROSITE" id="PS50297">
    <property type="entry name" value="ANK_REP_REGION"/>
    <property type="match status" value="1"/>
</dbReference>
<dbReference type="Proteomes" id="UP000663848">
    <property type="component" value="Unassembled WGS sequence"/>
</dbReference>
<keyword evidence="3" id="KW-0493">Microtubule</keyword>
<keyword evidence="7" id="KW-0040">ANK repeat</keyword>
<dbReference type="Gene3D" id="2.30.30.190">
    <property type="entry name" value="CAP Gly-rich-like domain"/>
    <property type="match status" value="3"/>
</dbReference>
<feature type="domain" description="CAP-Gly" evidence="9">
    <location>
        <begin position="836"/>
        <end position="879"/>
    </location>
</feature>
<evidence type="ECO:0000313" key="11">
    <source>
        <dbReference type="Proteomes" id="UP000663848"/>
    </source>
</evidence>
<feature type="domain" description="CAP-Gly" evidence="9">
    <location>
        <begin position="709"/>
        <end position="753"/>
    </location>
</feature>
<feature type="region of interest" description="Disordered" evidence="8">
    <location>
        <begin position="88"/>
        <end position="109"/>
    </location>
</feature>
<keyword evidence="4" id="KW-0243">Dynein</keyword>
<accession>A0A821PFP4</accession>
<feature type="region of interest" description="Disordered" evidence="8">
    <location>
        <begin position="238"/>
        <end position="297"/>
    </location>
</feature>
<dbReference type="PROSITE" id="PS00845">
    <property type="entry name" value="CAP_GLY_1"/>
    <property type="match status" value="2"/>
</dbReference>
<protein>
    <recommendedName>
        <fullName evidence="9">CAP-Gly domain-containing protein</fullName>
    </recommendedName>
</protein>
<evidence type="ECO:0000256" key="2">
    <source>
        <dbReference type="ARBA" id="ARBA00022490"/>
    </source>
</evidence>
<feature type="compositionally biased region" description="Low complexity" evidence="8">
    <location>
        <begin position="274"/>
        <end position="286"/>
    </location>
</feature>
<dbReference type="SMART" id="SM01052">
    <property type="entry name" value="CAP_GLY"/>
    <property type="match status" value="3"/>
</dbReference>
<dbReference type="InterPro" id="IPR036859">
    <property type="entry name" value="CAP-Gly_dom_sf"/>
</dbReference>
<evidence type="ECO:0000259" key="9">
    <source>
        <dbReference type="PROSITE" id="PS50245"/>
    </source>
</evidence>
<dbReference type="SUPFAM" id="SSF74924">
    <property type="entry name" value="Cap-Gly domain"/>
    <property type="match status" value="3"/>
</dbReference>
<name>A0A821PFP4_9BILA</name>
<feature type="domain" description="CAP-Gly" evidence="9">
    <location>
        <begin position="592"/>
        <end position="634"/>
    </location>
</feature>
<dbReference type="GO" id="GO:0005874">
    <property type="term" value="C:microtubule"/>
    <property type="evidence" value="ECO:0007669"/>
    <property type="project" value="UniProtKB-KW"/>
</dbReference>
<evidence type="ECO:0000256" key="1">
    <source>
        <dbReference type="ARBA" id="ARBA00004186"/>
    </source>
</evidence>
<dbReference type="Pfam" id="PF14308">
    <property type="entry name" value="DnaJ-X"/>
    <property type="match status" value="1"/>
</dbReference>
<dbReference type="PANTHER" id="PTHR18916">
    <property type="entry name" value="DYNACTIN 1-RELATED MICROTUBULE-BINDING"/>
    <property type="match status" value="1"/>
</dbReference>
<dbReference type="GO" id="GO:0030286">
    <property type="term" value="C:dynein complex"/>
    <property type="evidence" value="ECO:0007669"/>
    <property type="project" value="UniProtKB-KW"/>
</dbReference>
<feature type="repeat" description="ANK" evidence="7">
    <location>
        <begin position="480"/>
        <end position="512"/>
    </location>
</feature>
<dbReference type="AlphaFoldDB" id="A0A821PFP4"/>
<dbReference type="Gene3D" id="1.25.40.20">
    <property type="entry name" value="Ankyrin repeat-containing domain"/>
    <property type="match status" value="1"/>
</dbReference>
<evidence type="ECO:0000256" key="6">
    <source>
        <dbReference type="ARBA" id="ARBA00023212"/>
    </source>
</evidence>